<evidence type="ECO:0000256" key="1">
    <source>
        <dbReference type="ARBA" id="ARBA00023157"/>
    </source>
</evidence>
<dbReference type="PANTHER" id="PTHR11675">
    <property type="entry name" value="N-ACETYLGALACTOSAMINYLTRANSFERASE"/>
    <property type="match status" value="1"/>
</dbReference>
<dbReference type="AlphaFoldDB" id="A0A433TT61"/>
<dbReference type="InterPro" id="IPR001173">
    <property type="entry name" value="Glyco_trans_2-like"/>
</dbReference>
<sequence>MSSDLEKTFDTRCKQFVKTLRTSDLPTASIVMPMHNEMWSTLIRTVFSVLDAGPYHLIQEIVIVDDASTNADLSVPLEQYITIFGGKVKLLRLPERLGLIQARLHGCDHTSGDVIVVLDAHCEVHKGWLEPLLHRIQQDDRVVAIPDTNEINFDTYEVILYGLWCINFQVMITVRFAWVLKLTPTHLGCCFAVSKRNFERVGRYDPGLKIWGCENQELSFKIWMCGGRLEIIPCSHIAHLFRKSFPYSWGENSGLTHIRNCMRVAEVWMDDYKQFYYDRIGRSPKNVNIGNISAQKALRKSLQCRSFHWYVQEVYPSLFAPLNTTAMGYVGFFVIC</sequence>
<dbReference type="GO" id="GO:0006493">
    <property type="term" value="P:protein O-linked glycosylation"/>
    <property type="evidence" value="ECO:0007669"/>
    <property type="project" value="TreeGrafter"/>
</dbReference>
<evidence type="ECO:0000259" key="2">
    <source>
        <dbReference type="Pfam" id="PF00535"/>
    </source>
</evidence>
<dbReference type="Gene3D" id="3.90.550.10">
    <property type="entry name" value="Spore Coat Polysaccharide Biosynthesis Protein SpsA, Chain A"/>
    <property type="match status" value="1"/>
</dbReference>
<organism evidence="3 4">
    <name type="scientific">Elysia chlorotica</name>
    <name type="common">Eastern emerald elysia</name>
    <name type="synonym">Sea slug</name>
    <dbReference type="NCBI Taxonomy" id="188477"/>
    <lineage>
        <taxon>Eukaryota</taxon>
        <taxon>Metazoa</taxon>
        <taxon>Spiralia</taxon>
        <taxon>Lophotrochozoa</taxon>
        <taxon>Mollusca</taxon>
        <taxon>Gastropoda</taxon>
        <taxon>Heterobranchia</taxon>
        <taxon>Euthyneura</taxon>
        <taxon>Panpulmonata</taxon>
        <taxon>Sacoglossa</taxon>
        <taxon>Placobranchoidea</taxon>
        <taxon>Plakobranchidae</taxon>
        <taxon>Elysia</taxon>
    </lineage>
</organism>
<dbReference type="GO" id="GO:0005794">
    <property type="term" value="C:Golgi apparatus"/>
    <property type="evidence" value="ECO:0007669"/>
    <property type="project" value="TreeGrafter"/>
</dbReference>
<protein>
    <recommendedName>
        <fullName evidence="2">Glycosyltransferase 2-like domain-containing protein</fullName>
    </recommendedName>
</protein>
<evidence type="ECO:0000313" key="3">
    <source>
        <dbReference type="EMBL" id="RUS84772.1"/>
    </source>
</evidence>
<dbReference type="GO" id="GO:0004653">
    <property type="term" value="F:polypeptide N-acetylgalactosaminyltransferase activity"/>
    <property type="evidence" value="ECO:0007669"/>
    <property type="project" value="TreeGrafter"/>
</dbReference>
<accession>A0A433TT61</accession>
<gene>
    <name evidence="3" type="ORF">EGW08_007456</name>
</gene>
<dbReference type="Proteomes" id="UP000271974">
    <property type="component" value="Unassembled WGS sequence"/>
</dbReference>
<dbReference type="PANTHER" id="PTHR11675:SF126">
    <property type="entry name" value="RICIN B LECTIN DOMAIN-CONTAINING PROTEIN"/>
    <property type="match status" value="1"/>
</dbReference>
<keyword evidence="1" id="KW-1015">Disulfide bond</keyword>
<dbReference type="STRING" id="188477.A0A433TT61"/>
<dbReference type="SUPFAM" id="SSF53448">
    <property type="entry name" value="Nucleotide-diphospho-sugar transferases"/>
    <property type="match status" value="1"/>
</dbReference>
<reference evidence="3 4" key="1">
    <citation type="submission" date="2019-01" db="EMBL/GenBank/DDBJ databases">
        <title>A draft genome assembly of the solar-powered sea slug Elysia chlorotica.</title>
        <authorList>
            <person name="Cai H."/>
            <person name="Li Q."/>
            <person name="Fang X."/>
            <person name="Li J."/>
            <person name="Curtis N.E."/>
            <person name="Altenburger A."/>
            <person name="Shibata T."/>
            <person name="Feng M."/>
            <person name="Maeda T."/>
            <person name="Schwartz J.A."/>
            <person name="Shigenobu S."/>
            <person name="Lundholm N."/>
            <person name="Nishiyama T."/>
            <person name="Yang H."/>
            <person name="Hasebe M."/>
            <person name="Li S."/>
            <person name="Pierce S.K."/>
            <person name="Wang J."/>
        </authorList>
    </citation>
    <scope>NUCLEOTIDE SEQUENCE [LARGE SCALE GENOMIC DNA]</scope>
    <source>
        <strain evidence="3">EC2010</strain>
        <tissue evidence="3">Whole organism of an adult</tissue>
    </source>
</reference>
<dbReference type="EMBL" id="RQTK01000193">
    <property type="protein sequence ID" value="RUS84772.1"/>
    <property type="molecule type" value="Genomic_DNA"/>
</dbReference>
<dbReference type="InterPro" id="IPR029044">
    <property type="entry name" value="Nucleotide-diphossugar_trans"/>
</dbReference>
<keyword evidence="4" id="KW-1185">Reference proteome</keyword>
<evidence type="ECO:0000313" key="4">
    <source>
        <dbReference type="Proteomes" id="UP000271974"/>
    </source>
</evidence>
<feature type="domain" description="Glycosyltransferase 2-like" evidence="2">
    <location>
        <begin position="29"/>
        <end position="201"/>
    </location>
</feature>
<comment type="caution">
    <text evidence="3">The sequence shown here is derived from an EMBL/GenBank/DDBJ whole genome shotgun (WGS) entry which is preliminary data.</text>
</comment>
<proteinExistence type="predicted"/>
<dbReference type="Pfam" id="PF00535">
    <property type="entry name" value="Glycos_transf_2"/>
    <property type="match status" value="1"/>
</dbReference>
<name>A0A433TT61_ELYCH</name>
<dbReference type="OrthoDB" id="6119243at2759"/>
<feature type="non-terminal residue" evidence="3">
    <location>
        <position position="336"/>
    </location>
</feature>